<dbReference type="InterPro" id="IPR027417">
    <property type="entry name" value="P-loop_NTPase"/>
</dbReference>
<dbReference type="InterPro" id="IPR036662">
    <property type="entry name" value="PTS_EIIA_man-typ_sf"/>
</dbReference>
<dbReference type="SUPFAM" id="SSF52540">
    <property type="entry name" value="P-loop containing nucleoside triphosphate hydrolases"/>
    <property type="match status" value="1"/>
</dbReference>
<dbReference type="EMBL" id="JAPTNE010000020">
    <property type="protein sequence ID" value="MCZ0808349.1"/>
    <property type="molecule type" value="Genomic_DNA"/>
</dbReference>
<evidence type="ECO:0000256" key="6">
    <source>
        <dbReference type="SAM" id="MobiDB-lite"/>
    </source>
</evidence>
<accession>A0AAP3GDN9</accession>
<dbReference type="Pfam" id="PF00874">
    <property type="entry name" value="PRD"/>
    <property type="match status" value="2"/>
</dbReference>
<dbReference type="InterPro" id="IPR011608">
    <property type="entry name" value="PRD"/>
</dbReference>
<reference evidence="10" key="1">
    <citation type="submission" date="2022-09" db="EMBL/GenBank/DDBJ databases">
        <title>Genome analysis and characterization of larvicidal activity of Brevibacillus strains.</title>
        <authorList>
            <person name="Patrusheva E.V."/>
            <person name="Izotova A.O."/>
            <person name="Toshchakov S.V."/>
            <person name="Sineoky S.P."/>
        </authorList>
    </citation>
    <scope>NUCLEOTIDE SEQUENCE</scope>
    <source>
        <strain evidence="10">VKPM_B-13247</strain>
    </source>
</reference>
<dbReference type="PROSITE" id="PS51372">
    <property type="entry name" value="PRD_2"/>
    <property type="match status" value="2"/>
</dbReference>
<evidence type="ECO:0000256" key="2">
    <source>
        <dbReference type="ARBA" id="ARBA00022741"/>
    </source>
</evidence>
<feature type="region of interest" description="Disordered" evidence="6">
    <location>
        <begin position="76"/>
        <end position="108"/>
    </location>
</feature>
<evidence type="ECO:0000256" key="5">
    <source>
        <dbReference type="ARBA" id="ARBA00023125"/>
    </source>
</evidence>
<dbReference type="GO" id="GO:0016301">
    <property type="term" value="F:kinase activity"/>
    <property type="evidence" value="ECO:0007669"/>
    <property type="project" value="UniProtKB-KW"/>
</dbReference>
<gene>
    <name evidence="10" type="ORF">O0554_15765</name>
</gene>
<keyword evidence="2" id="KW-0547">Nucleotide-binding</keyword>
<dbReference type="GO" id="GO:0009401">
    <property type="term" value="P:phosphoenolpyruvate-dependent sugar phosphotransferase system"/>
    <property type="evidence" value="ECO:0007669"/>
    <property type="project" value="InterPro"/>
</dbReference>
<dbReference type="GO" id="GO:0006355">
    <property type="term" value="P:regulation of DNA-templated transcription"/>
    <property type="evidence" value="ECO:0007669"/>
    <property type="project" value="InterPro"/>
</dbReference>
<dbReference type="InterPro" id="IPR036390">
    <property type="entry name" value="WH_DNA-bd_sf"/>
</dbReference>
<keyword evidence="1" id="KW-0808">Transferase</keyword>
<dbReference type="SMART" id="SM00382">
    <property type="entry name" value="AAA"/>
    <property type="match status" value="1"/>
</dbReference>
<dbReference type="InterPro" id="IPR025943">
    <property type="entry name" value="Sigma_54_int_dom_ATP-bd_2"/>
</dbReference>
<dbReference type="SUPFAM" id="SSF63520">
    <property type="entry name" value="PTS-regulatory domain, PRD"/>
    <property type="match status" value="2"/>
</dbReference>
<keyword evidence="3" id="KW-0418">Kinase</keyword>
<dbReference type="PROSITE" id="PS00676">
    <property type="entry name" value="SIGMA54_INTERACT_2"/>
    <property type="match status" value="1"/>
</dbReference>
<dbReference type="AlphaFoldDB" id="A0AAP3GDN9"/>
<dbReference type="Pfam" id="PF00158">
    <property type="entry name" value="Sigma54_activat"/>
    <property type="match status" value="1"/>
</dbReference>
<evidence type="ECO:0000259" key="8">
    <source>
        <dbReference type="PROSITE" id="PS51096"/>
    </source>
</evidence>
<dbReference type="GO" id="GO:0016020">
    <property type="term" value="C:membrane"/>
    <property type="evidence" value="ECO:0007669"/>
    <property type="project" value="InterPro"/>
</dbReference>
<dbReference type="PROSITE" id="PS51096">
    <property type="entry name" value="PTS_EIIA_TYPE_4"/>
    <property type="match status" value="1"/>
</dbReference>
<evidence type="ECO:0000256" key="3">
    <source>
        <dbReference type="ARBA" id="ARBA00022777"/>
    </source>
</evidence>
<dbReference type="InterPro" id="IPR003593">
    <property type="entry name" value="AAA+_ATPase"/>
</dbReference>
<dbReference type="SUPFAM" id="SSF46785">
    <property type="entry name" value="Winged helix' DNA-binding domain"/>
    <property type="match status" value="1"/>
</dbReference>
<dbReference type="Gene3D" id="3.40.50.300">
    <property type="entry name" value="P-loop containing nucleotide triphosphate hydrolases"/>
    <property type="match status" value="1"/>
</dbReference>
<dbReference type="SUPFAM" id="SSF53062">
    <property type="entry name" value="PTS system fructose IIA component-like"/>
    <property type="match status" value="1"/>
</dbReference>
<dbReference type="GO" id="GO:0005524">
    <property type="term" value="F:ATP binding"/>
    <property type="evidence" value="ECO:0007669"/>
    <property type="project" value="UniProtKB-KW"/>
</dbReference>
<feature type="compositionally biased region" description="Basic and acidic residues" evidence="6">
    <location>
        <begin position="82"/>
        <end position="93"/>
    </location>
</feature>
<sequence>MKRIELIMQQIVSNSREGQASSAQELAELLSLSRANVSSDLNQLWREGRIEKSTTRPVRFSLPGTQPTALMNEQKVEANASEQRKAEGKRTWERNSAGSFSTELKRNNHQGVNQLQDSVMDQLAKDCQSLTALIEQAKAALLYPPYGMHTLLFGETGVGKTMFAGLMYEYAVEKGILAATAPFITFNCADYAHNAQLLVGQLFGVKKGAYTGADQDRPGLMEAADNGILFLDEVHRLPSEGQEMLFTFIDKGFFRRVGETDGVRQANVRLIAATTENPTSALLATFTRRIPMMISLPSLKERGLEERLQLIKQFFQEESYRLGKDIHVSGNSIRALLLYHCPNNIGQLKTDIRLSCAKAYADFISLRKTEMQITTADLPPHVKEGVLHVEQNRQNIEKLIGEKKYFLFHPDQEPYILEDSSVIDNNIYERMEQKIVQLRATGVSDTELYTVLTSEIEKYFTNYLTNVRKSFNQEDVLKIVHPDIVNLVEDIVKYAETILNRKLTRNVLLGMSLHIQTLIDRIGRGKTISNPQLNQISKLHKAEFMVALECVSKIEEAFDLDIPLDEAGFLCMFFVLDEAQPEEIKNYVGILVMMHGNSSATSMVEVTNRLLGTDHAVPLDMPLEKTPHELLEKAKEIARTIGNEEGLLFLVDMGSLLTFGEIVQKELGIPVKVIPLVSTTHVLEATRKAISGSTLDEIYQSVLAVSSHEIQEQSVKRERNKLPKQVIVTACLTGEGSALVIKNLLKNYLRFHNESLQIIPITCVDQTKAKQELEDLKEKRQILCVVSNFRLDIEAPQYNIEQVLSLQAIPEIQQIINKEEIYIKMGETLESHLKYLSGEQVLADVRATIKRMEKELQQDLYQDELMGITLHMCCMIDRLKGREEVTVFKEKEAYKQNYKEMLTVIQRLMQPIELTYGIMVEENEICYLVKFFLMSEENQSQP</sequence>
<dbReference type="Gene3D" id="3.40.50.510">
    <property type="entry name" value="Phosphotransferase system, mannose-type IIA component"/>
    <property type="match status" value="1"/>
</dbReference>
<dbReference type="CDD" id="cd00009">
    <property type="entry name" value="AAA"/>
    <property type="match status" value="1"/>
</dbReference>
<dbReference type="PROSITE" id="PS50045">
    <property type="entry name" value="SIGMA54_INTERACT_4"/>
    <property type="match status" value="1"/>
</dbReference>
<evidence type="ECO:0000256" key="4">
    <source>
        <dbReference type="ARBA" id="ARBA00022840"/>
    </source>
</evidence>
<dbReference type="Proteomes" id="UP001077662">
    <property type="component" value="Unassembled WGS sequence"/>
</dbReference>
<dbReference type="Gene3D" id="1.10.1790.10">
    <property type="entry name" value="PRD domain"/>
    <property type="match status" value="2"/>
</dbReference>
<feature type="domain" description="PTS EIIA type-4" evidence="8">
    <location>
        <begin position="587"/>
        <end position="710"/>
    </location>
</feature>
<dbReference type="CDD" id="cd00006">
    <property type="entry name" value="PTS_IIA_man"/>
    <property type="match status" value="1"/>
</dbReference>
<feature type="domain" description="PRD" evidence="9">
    <location>
        <begin position="836"/>
        <end position="942"/>
    </location>
</feature>
<evidence type="ECO:0000256" key="1">
    <source>
        <dbReference type="ARBA" id="ARBA00022679"/>
    </source>
</evidence>
<organism evidence="10 11">
    <name type="scientific">Brevibacillus laterosporus</name>
    <name type="common">Bacillus laterosporus</name>
    <dbReference type="NCBI Taxonomy" id="1465"/>
    <lineage>
        <taxon>Bacteria</taxon>
        <taxon>Bacillati</taxon>
        <taxon>Bacillota</taxon>
        <taxon>Bacilli</taxon>
        <taxon>Bacillales</taxon>
        <taxon>Paenibacillaceae</taxon>
        <taxon>Brevibacillus</taxon>
    </lineage>
</organism>
<evidence type="ECO:0000259" key="9">
    <source>
        <dbReference type="PROSITE" id="PS51372"/>
    </source>
</evidence>
<keyword evidence="4" id="KW-0067">ATP-binding</keyword>
<comment type="caution">
    <text evidence="10">The sequence shown here is derived from an EMBL/GenBank/DDBJ whole genome shotgun (WGS) entry which is preliminary data.</text>
</comment>
<dbReference type="PANTHER" id="PTHR32071:SF38">
    <property type="entry name" value="PSP OPERON TRANSCRIPTIONAL ACTIVATOR"/>
    <property type="match status" value="1"/>
</dbReference>
<feature type="domain" description="Sigma-54 factor interaction" evidence="7">
    <location>
        <begin position="123"/>
        <end position="357"/>
    </location>
</feature>
<evidence type="ECO:0000313" key="11">
    <source>
        <dbReference type="Proteomes" id="UP001077662"/>
    </source>
</evidence>
<dbReference type="InterPro" id="IPR036634">
    <property type="entry name" value="PRD_sf"/>
</dbReference>
<dbReference type="InterPro" id="IPR002078">
    <property type="entry name" value="Sigma_54_int"/>
</dbReference>
<dbReference type="Pfam" id="PF03610">
    <property type="entry name" value="EIIA-man"/>
    <property type="match status" value="1"/>
</dbReference>
<dbReference type="GO" id="GO:0003677">
    <property type="term" value="F:DNA binding"/>
    <property type="evidence" value="ECO:0007669"/>
    <property type="project" value="UniProtKB-KW"/>
</dbReference>
<keyword evidence="5" id="KW-0238">DNA-binding</keyword>
<dbReference type="PANTHER" id="PTHR32071">
    <property type="entry name" value="TRANSCRIPTIONAL REGULATORY PROTEIN"/>
    <property type="match status" value="1"/>
</dbReference>
<protein>
    <submittedName>
        <fullName evidence="10">Sigma 54-interacting transcriptional regulator</fullName>
    </submittedName>
</protein>
<feature type="domain" description="PRD" evidence="9">
    <location>
        <begin position="479"/>
        <end position="584"/>
    </location>
</feature>
<proteinExistence type="predicted"/>
<evidence type="ECO:0000313" key="10">
    <source>
        <dbReference type="EMBL" id="MCZ0808349.1"/>
    </source>
</evidence>
<dbReference type="RefSeq" id="WP_258434018.1">
    <property type="nucleotide sequence ID" value="NZ_JANSGW010000020.1"/>
</dbReference>
<dbReference type="InterPro" id="IPR033887">
    <property type="entry name" value="PTS_IIA_man"/>
</dbReference>
<name>A0AAP3GDN9_BRELA</name>
<dbReference type="InterPro" id="IPR004701">
    <property type="entry name" value="PTS_EIIA_man-typ"/>
</dbReference>
<evidence type="ECO:0000259" key="7">
    <source>
        <dbReference type="PROSITE" id="PS50045"/>
    </source>
</evidence>